<feature type="transmembrane region" description="Helical" evidence="2">
    <location>
        <begin position="162"/>
        <end position="184"/>
    </location>
</feature>
<dbReference type="EMBL" id="BMAV01011241">
    <property type="protein sequence ID" value="GFY56973.1"/>
    <property type="molecule type" value="Genomic_DNA"/>
</dbReference>
<evidence type="ECO:0000313" key="3">
    <source>
        <dbReference type="EMBL" id="GFY56973.1"/>
    </source>
</evidence>
<reference evidence="3" key="1">
    <citation type="submission" date="2020-08" db="EMBL/GenBank/DDBJ databases">
        <title>Multicomponent nature underlies the extraordinary mechanical properties of spider dragline silk.</title>
        <authorList>
            <person name="Kono N."/>
            <person name="Nakamura H."/>
            <person name="Mori M."/>
            <person name="Yoshida Y."/>
            <person name="Ohtoshi R."/>
            <person name="Malay A.D."/>
            <person name="Moran D.A.P."/>
            <person name="Tomita M."/>
            <person name="Numata K."/>
            <person name="Arakawa K."/>
        </authorList>
    </citation>
    <scope>NUCLEOTIDE SEQUENCE</scope>
</reference>
<feature type="transmembrane region" description="Helical" evidence="2">
    <location>
        <begin position="239"/>
        <end position="258"/>
    </location>
</feature>
<feature type="transmembrane region" description="Helical" evidence="2">
    <location>
        <begin position="196"/>
        <end position="219"/>
    </location>
</feature>
<keyword evidence="2" id="KW-0812">Transmembrane</keyword>
<comment type="caution">
    <text evidence="3">The sequence shown here is derived from an EMBL/GenBank/DDBJ whole genome shotgun (WGS) entry which is preliminary data.</text>
</comment>
<name>A0A8X7C7R8_9ARAC</name>
<keyword evidence="2" id="KW-1133">Transmembrane helix</keyword>
<feature type="compositionally biased region" description="Polar residues" evidence="1">
    <location>
        <begin position="1"/>
        <end position="17"/>
    </location>
</feature>
<organism evidence="3 4">
    <name type="scientific">Trichonephila inaurata madagascariensis</name>
    <dbReference type="NCBI Taxonomy" id="2747483"/>
    <lineage>
        <taxon>Eukaryota</taxon>
        <taxon>Metazoa</taxon>
        <taxon>Ecdysozoa</taxon>
        <taxon>Arthropoda</taxon>
        <taxon>Chelicerata</taxon>
        <taxon>Arachnida</taxon>
        <taxon>Araneae</taxon>
        <taxon>Araneomorphae</taxon>
        <taxon>Entelegynae</taxon>
        <taxon>Araneoidea</taxon>
        <taxon>Nephilidae</taxon>
        <taxon>Trichonephila</taxon>
        <taxon>Trichonephila inaurata</taxon>
    </lineage>
</organism>
<feature type="transmembrane region" description="Helical" evidence="2">
    <location>
        <begin position="132"/>
        <end position="150"/>
    </location>
</feature>
<accession>A0A8X7C7R8</accession>
<dbReference type="Proteomes" id="UP000886998">
    <property type="component" value="Unassembled WGS sequence"/>
</dbReference>
<evidence type="ECO:0000256" key="1">
    <source>
        <dbReference type="SAM" id="MobiDB-lite"/>
    </source>
</evidence>
<protein>
    <submittedName>
        <fullName evidence="3">Uncharacterized protein</fullName>
    </submittedName>
</protein>
<keyword evidence="2" id="KW-0472">Membrane</keyword>
<proteinExistence type="predicted"/>
<sequence length="279" mass="32204">MSTQYSRQGSTRTPTHTHNPRNEIPLESIRITVDEDEPASSSRNISPSTPLECETSFCSGESRNASLWREAALTPPVGIRYLSLYNRTDSEEFFYRSPYDLDPEIFVPESPDYARRCKSFIKKIRNSKCYRTFFYTTLLLTSLRIMQLLWKYLPNCVENMELIYSTILMGVFSFVGSFQRLAALVIRRFATRYNDFVPWIFLFSFGLATIAELIIMAVIIKKTPCKPFVHAMAYVNYGIFFLAILSSLVHLDVLIVLLHPSHPESLYNFMRSLCNCCRG</sequence>
<keyword evidence="4" id="KW-1185">Reference proteome</keyword>
<dbReference type="AlphaFoldDB" id="A0A8X7C7R8"/>
<gene>
    <name evidence="3" type="ORF">TNIN_245862</name>
</gene>
<feature type="region of interest" description="Disordered" evidence="1">
    <location>
        <begin position="1"/>
        <end position="28"/>
    </location>
</feature>
<dbReference type="OrthoDB" id="10442923at2759"/>
<evidence type="ECO:0000313" key="4">
    <source>
        <dbReference type="Proteomes" id="UP000886998"/>
    </source>
</evidence>
<evidence type="ECO:0000256" key="2">
    <source>
        <dbReference type="SAM" id="Phobius"/>
    </source>
</evidence>